<protein>
    <submittedName>
        <fullName evidence="2">Uncharacterized protein</fullName>
    </submittedName>
</protein>
<evidence type="ECO:0000313" key="3">
    <source>
        <dbReference type="Proteomes" id="UP000479190"/>
    </source>
</evidence>
<evidence type="ECO:0000313" key="2">
    <source>
        <dbReference type="EMBL" id="CAB0045286.1"/>
    </source>
</evidence>
<accession>A0A6H5J508</accession>
<proteinExistence type="predicted"/>
<name>A0A6H5J508_9HYME</name>
<keyword evidence="3" id="KW-1185">Reference proteome</keyword>
<feature type="region of interest" description="Disordered" evidence="1">
    <location>
        <begin position="163"/>
        <end position="232"/>
    </location>
</feature>
<reference evidence="2 3" key="1">
    <citation type="submission" date="2020-02" db="EMBL/GenBank/DDBJ databases">
        <authorList>
            <person name="Ferguson B K."/>
        </authorList>
    </citation>
    <scope>NUCLEOTIDE SEQUENCE [LARGE SCALE GENOMIC DNA]</scope>
</reference>
<dbReference type="AlphaFoldDB" id="A0A6H5J508"/>
<feature type="compositionally biased region" description="Basic residues" evidence="1">
    <location>
        <begin position="206"/>
        <end position="215"/>
    </location>
</feature>
<dbReference type="EMBL" id="CADCXV010001560">
    <property type="protein sequence ID" value="CAB0045286.1"/>
    <property type="molecule type" value="Genomic_DNA"/>
</dbReference>
<gene>
    <name evidence="2" type="ORF">TBRA_LOCUS16816</name>
</gene>
<sequence>MCRSLDMKMLARIELSTGADESTIVRQFDMSAHNCGAIYIMCSIFQQITRCMGTMMNYRLAHFRSLSTSHLVFPLFVVTDVDDQVDKFKSMISPVYIEYHDFVVNIIRGSVLLGGCRLLFAEVCTHGELRKEHEVSDCNLLRDIGMPGISGLLPRRRCRPKRRFLRLSPRGSQEKSRGGQESLRRHDRQRIQSRQGQPQQGSRTHGPSRRRHQLQRRQSQQDRRGIPARNPLQIAAVQNGVAEGKIENSECLNLAQKLRQDALNVASKANQCVAQKMEDGQNTMEEMRNNAYEILEELKSNVDEANACVHSVESLSTIMPAVGCLAKTQVKANWIVLKRIPAMTVEIAKLSGFALTVPASLGYCASRHAFLQLQKESAHVIEALQKCGQQALPVAA</sequence>
<organism evidence="2 3">
    <name type="scientific">Trichogramma brassicae</name>
    <dbReference type="NCBI Taxonomy" id="86971"/>
    <lineage>
        <taxon>Eukaryota</taxon>
        <taxon>Metazoa</taxon>
        <taxon>Ecdysozoa</taxon>
        <taxon>Arthropoda</taxon>
        <taxon>Hexapoda</taxon>
        <taxon>Insecta</taxon>
        <taxon>Pterygota</taxon>
        <taxon>Neoptera</taxon>
        <taxon>Endopterygota</taxon>
        <taxon>Hymenoptera</taxon>
        <taxon>Apocrita</taxon>
        <taxon>Proctotrupomorpha</taxon>
        <taxon>Chalcidoidea</taxon>
        <taxon>Trichogrammatidae</taxon>
        <taxon>Trichogramma</taxon>
    </lineage>
</organism>
<dbReference type="Proteomes" id="UP000479190">
    <property type="component" value="Unassembled WGS sequence"/>
</dbReference>
<feature type="compositionally biased region" description="Basic and acidic residues" evidence="1">
    <location>
        <begin position="172"/>
        <end position="184"/>
    </location>
</feature>
<evidence type="ECO:0000256" key="1">
    <source>
        <dbReference type="SAM" id="MobiDB-lite"/>
    </source>
</evidence>
<feature type="compositionally biased region" description="Low complexity" evidence="1">
    <location>
        <begin position="192"/>
        <end position="203"/>
    </location>
</feature>